<reference evidence="1" key="1">
    <citation type="submission" date="2021-08" db="EMBL/GenBank/DDBJ databases">
        <authorList>
            <person name="Shitrit D."/>
            <person name="Kirzner S."/>
            <person name="Dekel-Bird N.P."/>
            <person name="Avrani S."/>
            <person name="Sabehi G."/>
            <person name="Perkarsky I."/>
            <person name="Peleg M."/>
            <person name="Tahan R."/>
            <person name="Kondratyeva K."/>
            <person name="Lindell D."/>
        </authorList>
    </citation>
    <scope>NUCLEOTIDE SEQUENCE</scope>
</reference>
<name>A0AAE8XGW6_9CAUD</name>
<accession>A0AAE8XGW6</accession>
<gene>
    <name evidence="1" type="ORF">STIP28_62</name>
</gene>
<dbReference type="Proteomes" id="UP000828768">
    <property type="component" value="Segment"/>
</dbReference>
<sequence length="47" mass="4757">MTAAVVKTPRTGQVCLGLAARVAAGNTYTHTTTTAVNGYTGVALPHN</sequence>
<evidence type="ECO:0000313" key="2">
    <source>
        <dbReference type="Proteomes" id="UP000828768"/>
    </source>
</evidence>
<protein>
    <submittedName>
        <fullName evidence="1">Uncharacterized protein</fullName>
    </submittedName>
</protein>
<evidence type="ECO:0000313" key="1">
    <source>
        <dbReference type="EMBL" id="UAW01104.1"/>
    </source>
</evidence>
<organism evidence="1 2">
    <name type="scientific">Synechococcus T7-like virus S-TIP28</name>
    <dbReference type="NCBI Taxonomy" id="1332140"/>
    <lineage>
        <taxon>Viruses</taxon>
        <taxon>Duplodnaviria</taxon>
        <taxon>Heunggongvirae</taxon>
        <taxon>Uroviricota</taxon>
        <taxon>Caudoviricetes</taxon>
        <taxon>Autographivirales</taxon>
        <taxon>Autographivirales incertae sedis</taxon>
        <taxon>Tiranvirus</taxon>
        <taxon>Tiranvirus STIP28</taxon>
    </lineage>
</organism>
<proteinExistence type="predicted"/>
<keyword evidence="2" id="KW-1185">Reference proteome</keyword>
<dbReference type="EMBL" id="MZ803112">
    <property type="protein sequence ID" value="UAW01104.1"/>
    <property type="molecule type" value="Genomic_DNA"/>
</dbReference>